<dbReference type="Pfam" id="PF00225">
    <property type="entry name" value="Kinesin"/>
    <property type="match status" value="1"/>
</dbReference>
<dbReference type="PROSITE" id="PS00411">
    <property type="entry name" value="KINESIN_MOTOR_1"/>
    <property type="match status" value="1"/>
</dbReference>
<comment type="similarity">
    <text evidence="4 5">Belongs to the TRAFAC class myosin-kinesin ATPase superfamily. Kinesin family.</text>
</comment>
<evidence type="ECO:0000256" key="5">
    <source>
        <dbReference type="RuleBase" id="RU000394"/>
    </source>
</evidence>
<keyword evidence="6" id="KW-0175">Coiled coil</keyword>
<dbReference type="InterPro" id="IPR001752">
    <property type="entry name" value="Kinesin_motor_dom"/>
</dbReference>
<feature type="region of interest" description="Disordered" evidence="7">
    <location>
        <begin position="823"/>
        <end position="857"/>
    </location>
</feature>
<dbReference type="InterPro" id="IPR027417">
    <property type="entry name" value="P-loop_NTPase"/>
</dbReference>
<reference evidence="9 10" key="1">
    <citation type="journal article" date="2019" name="Plant Biotechnol. J.">
        <title>The red bayberry genome and genetic basis of sex determination.</title>
        <authorList>
            <person name="Jia H.M."/>
            <person name="Jia H.J."/>
            <person name="Cai Q.L."/>
            <person name="Wang Y."/>
            <person name="Zhao H.B."/>
            <person name="Yang W.F."/>
            <person name="Wang G.Y."/>
            <person name="Li Y.H."/>
            <person name="Zhan D.L."/>
            <person name="Shen Y.T."/>
            <person name="Niu Q.F."/>
            <person name="Chang L."/>
            <person name="Qiu J."/>
            <person name="Zhao L."/>
            <person name="Xie H.B."/>
            <person name="Fu W.Y."/>
            <person name="Jin J."/>
            <person name="Li X.W."/>
            <person name="Jiao Y."/>
            <person name="Zhou C.C."/>
            <person name="Tu T."/>
            <person name="Chai C.Y."/>
            <person name="Gao J.L."/>
            <person name="Fan L.J."/>
            <person name="van de Weg E."/>
            <person name="Wang J.Y."/>
            <person name="Gao Z.S."/>
        </authorList>
    </citation>
    <scope>NUCLEOTIDE SEQUENCE [LARGE SCALE GENOMIC DNA]</scope>
    <source>
        <tissue evidence="9">Leaves</tissue>
    </source>
</reference>
<dbReference type="GO" id="GO:0003777">
    <property type="term" value="F:microtubule motor activity"/>
    <property type="evidence" value="ECO:0007669"/>
    <property type="project" value="InterPro"/>
</dbReference>
<accession>A0A6A1WJJ9</accession>
<keyword evidence="1 5" id="KW-0547">Nucleotide-binding</keyword>
<feature type="region of interest" description="Disordered" evidence="7">
    <location>
        <begin position="23"/>
        <end position="55"/>
    </location>
</feature>
<dbReference type="SMART" id="SM00129">
    <property type="entry name" value="KISc"/>
    <property type="match status" value="1"/>
</dbReference>
<gene>
    <name evidence="9" type="ORF">CJ030_MR2G009201</name>
</gene>
<dbReference type="GO" id="GO:0005524">
    <property type="term" value="F:ATP binding"/>
    <property type="evidence" value="ECO:0007669"/>
    <property type="project" value="UniProtKB-KW"/>
</dbReference>
<organism evidence="9 10">
    <name type="scientific">Morella rubra</name>
    <name type="common">Chinese bayberry</name>
    <dbReference type="NCBI Taxonomy" id="262757"/>
    <lineage>
        <taxon>Eukaryota</taxon>
        <taxon>Viridiplantae</taxon>
        <taxon>Streptophyta</taxon>
        <taxon>Embryophyta</taxon>
        <taxon>Tracheophyta</taxon>
        <taxon>Spermatophyta</taxon>
        <taxon>Magnoliopsida</taxon>
        <taxon>eudicotyledons</taxon>
        <taxon>Gunneridae</taxon>
        <taxon>Pentapetalae</taxon>
        <taxon>rosids</taxon>
        <taxon>fabids</taxon>
        <taxon>Fagales</taxon>
        <taxon>Myricaceae</taxon>
        <taxon>Morella</taxon>
    </lineage>
</organism>
<dbReference type="OrthoDB" id="3176171at2759"/>
<dbReference type="InterPro" id="IPR019821">
    <property type="entry name" value="Kinesin_motor_CS"/>
</dbReference>
<protein>
    <recommendedName>
        <fullName evidence="5">Kinesin-like protein</fullName>
    </recommendedName>
</protein>
<evidence type="ECO:0000256" key="4">
    <source>
        <dbReference type="PROSITE-ProRule" id="PRU00283"/>
    </source>
</evidence>
<evidence type="ECO:0000313" key="10">
    <source>
        <dbReference type="Proteomes" id="UP000516437"/>
    </source>
</evidence>
<evidence type="ECO:0000313" key="9">
    <source>
        <dbReference type="EMBL" id="KAB1223848.1"/>
    </source>
</evidence>
<feature type="coiled-coil region" evidence="6">
    <location>
        <begin position="405"/>
        <end position="432"/>
    </location>
</feature>
<evidence type="ECO:0000256" key="6">
    <source>
        <dbReference type="SAM" id="Coils"/>
    </source>
</evidence>
<evidence type="ECO:0000256" key="3">
    <source>
        <dbReference type="ARBA" id="ARBA00023175"/>
    </source>
</evidence>
<dbReference type="PROSITE" id="PS50067">
    <property type="entry name" value="KINESIN_MOTOR_2"/>
    <property type="match status" value="1"/>
</dbReference>
<name>A0A6A1WJJ9_9ROSI</name>
<dbReference type="SUPFAM" id="SSF52540">
    <property type="entry name" value="P-loop containing nucleoside triphosphate hydrolases"/>
    <property type="match status" value="1"/>
</dbReference>
<dbReference type="EMBL" id="RXIC02000020">
    <property type="protein sequence ID" value="KAB1223848.1"/>
    <property type="molecule type" value="Genomic_DNA"/>
</dbReference>
<dbReference type="AlphaFoldDB" id="A0A6A1WJJ9"/>
<dbReference type="GO" id="GO:0005874">
    <property type="term" value="C:microtubule"/>
    <property type="evidence" value="ECO:0007669"/>
    <property type="project" value="UniProtKB-KW"/>
</dbReference>
<comment type="caution">
    <text evidence="4">Lacks conserved residue(s) required for the propagation of feature annotation.</text>
</comment>
<evidence type="ECO:0000259" key="8">
    <source>
        <dbReference type="PROSITE" id="PS50067"/>
    </source>
</evidence>
<keyword evidence="10" id="KW-1185">Reference proteome</keyword>
<dbReference type="InterPro" id="IPR036961">
    <property type="entry name" value="Kinesin_motor_dom_sf"/>
</dbReference>
<proteinExistence type="inferred from homology"/>
<dbReference type="GO" id="GO:0007018">
    <property type="term" value="P:microtubule-based movement"/>
    <property type="evidence" value="ECO:0007669"/>
    <property type="project" value="InterPro"/>
</dbReference>
<dbReference type="InterPro" id="IPR027640">
    <property type="entry name" value="Kinesin-like_fam"/>
</dbReference>
<dbReference type="PRINTS" id="PR00380">
    <property type="entry name" value="KINESINHEAVY"/>
</dbReference>
<evidence type="ECO:0000256" key="1">
    <source>
        <dbReference type="ARBA" id="ARBA00022741"/>
    </source>
</evidence>
<evidence type="ECO:0000256" key="7">
    <source>
        <dbReference type="SAM" id="MobiDB-lite"/>
    </source>
</evidence>
<comment type="caution">
    <text evidence="9">The sequence shown here is derived from an EMBL/GenBank/DDBJ whole genome shotgun (WGS) entry which is preliminary data.</text>
</comment>
<feature type="compositionally biased region" description="Basic and acidic residues" evidence="7">
    <location>
        <begin position="825"/>
        <end position="834"/>
    </location>
</feature>
<feature type="domain" description="Kinesin motor" evidence="8">
    <location>
        <begin position="201"/>
        <end position="390"/>
    </location>
</feature>
<sequence>MAENFKWGTKTHYIIFIFKGTKGQKQPKDYKGPSTIGHKRQHPTSTTDPPTQPEYKDLGHNIIPSRTAYTVVGDGGSKPTLIIKEPTEEKHGQKWRRHQARQIHTSQEWRVGIQSQSGTAGQGRRRKSRATDVGQWVAVKCRPLTEREQGRDIVRVIENKEVVVLDPDLSTDYLDRIQHRTKEKKFGFDHAFGPNRTNVVIYDLLEKSSSHLELREDPEQGIIVAGLRCIKVHSADKIVELLNLGNSRRKIESTEVNATSSRSHAVLEITVKRKQRNKYQNQVMRGKLALVDLAGSERASETNSGGQKLRDGANINRSLLALANCINALGKQQKKGLAYVPYRNSKLTRILKDGLSGNSQTIMVATVSPADNQYHHTVNTLKYADRAKEIKTHIQKNIGTVYTHVSDYQLMIDSLQVEVGRLKKELAAKESQLSVKPAEKAADDELSWLNILSHEINENVQERINLQKALFELEETNLCNRTELQHLDDAIAKQQAIGKDGAVVEALRARRQVILDNIRDNDEAGVNYQKEIEENEKHRCQLQDMIEEAISNNGNKTYLRILSQYRILGMANTELQFEMAMRDQVIHNQREALRNLWNLLMGLGLDERRISDLAAKQGITIEDWTGTPNLGLADRKQLPNLATGRFASFGYNPYTGQLYSTTSCNFQHYQDFSLSELPRGHSVSSSTFCREEHHSSYYLLSHDHSSSACLMLSKMSELGSRPSSWCGTLTKHPQHLQHSYPEITDHSFPYGESCMSSSSLSADIGNQNKDSWDTTKSQHSFQSCAGMRGSQDLYKGKNGVTPSLFSPLEQGPDFLSSNRIMQKTKSGDCSDRSHMPSFDTRVPIELGSRNPVPHAFI</sequence>
<dbReference type="PANTHER" id="PTHR47968">
    <property type="entry name" value="CENTROMERE PROTEIN E"/>
    <property type="match status" value="1"/>
</dbReference>
<dbReference type="PANTHER" id="PTHR47968:SF29">
    <property type="entry name" value="KINESIN-LIKE PROTEIN"/>
    <property type="match status" value="1"/>
</dbReference>
<dbReference type="Proteomes" id="UP000516437">
    <property type="component" value="Chromosome 2"/>
</dbReference>
<dbReference type="Gene3D" id="3.40.850.10">
    <property type="entry name" value="Kinesin motor domain"/>
    <property type="match status" value="2"/>
</dbReference>
<keyword evidence="3 5" id="KW-0505">Motor protein</keyword>
<keyword evidence="2 5" id="KW-0067">ATP-binding</keyword>
<keyword evidence="5" id="KW-0493">Microtubule</keyword>
<evidence type="ECO:0000256" key="2">
    <source>
        <dbReference type="ARBA" id="ARBA00022840"/>
    </source>
</evidence>
<dbReference type="GO" id="GO:0008017">
    <property type="term" value="F:microtubule binding"/>
    <property type="evidence" value="ECO:0007669"/>
    <property type="project" value="InterPro"/>
</dbReference>